<dbReference type="SUPFAM" id="SSF51011">
    <property type="entry name" value="Glycosyl hydrolase domain"/>
    <property type="match status" value="1"/>
</dbReference>
<dbReference type="CDD" id="cd02857">
    <property type="entry name" value="E_set_CDase_PDE_N"/>
    <property type="match status" value="1"/>
</dbReference>
<dbReference type="Pfam" id="PF00128">
    <property type="entry name" value="Alpha-amylase"/>
    <property type="match status" value="1"/>
</dbReference>
<dbReference type="InterPro" id="IPR045857">
    <property type="entry name" value="O16G_dom_2"/>
</dbReference>
<dbReference type="InterPro" id="IPR013780">
    <property type="entry name" value="Glyco_hydro_b"/>
</dbReference>
<evidence type="ECO:0000313" key="6">
    <source>
        <dbReference type="Proteomes" id="UP001519271"/>
    </source>
</evidence>
<keyword evidence="3 5" id="KW-0326">Glycosidase</keyword>
<evidence type="ECO:0000313" key="5">
    <source>
        <dbReference type="EMBL" id="MBP1918396.1"/>
    </source>
</evidence>
<keyword evidence="6" id="KW-1185">Reference proteome</keyword>
<dbReference type="Gene3D" id="2.60.40.10">
    <property type="entry name" value="Immunoglobulins"/>
    <property type="match status" value="1"/>
</dbReference>
<dbReference type="Gene3D" id="2.60.40.1180">
    <property type="entry name" value="Golgi alpha-mannosidase II"/>
    <property type="match status" value="1"/>
</dbReference>
<evidence type="ECO:0000256" key="1">
    <source>
        <dbReference type="ARBA" id="ARBA00008061"/>
    </source>
</evidence>
<evidence type="ECO:0000256" key="3">
    <source>
        <dbReference type="ARBA" id="ARBA00023295"/>
    </source>
</evidence>
<comment type="caution">
    <text evidence="5">The sequence shown here is derived from an EMBL/GenBank/DDBJ whole genome shotgun (WGS) entry which is preliminary data.</text>
</comment>
<accession>A0ABS4G1L5</accession>
<dbReference type="InterPro" id="IPR014756">
    <property type="entry name" value="Ig_E-set"/>
</dbReference>
<evidence type="ECO:0000259" key="4">
    <source>
        <dbReference type="SMART" id="SM00642"/>
    </source>
</evidence>
<dbReference type="GO" id="GO:0016798">
    <property type="term" value="F:hydrolase activity, acting on glycosyl bonds"/>
    <property type="evidence" value="ECO:0007669"/>
    <property type="project" value="UniProtKB-KW"/>
</dbReference>
<proteinExistence type="inferred from homology"/>
<dbReference type="SUPFAM" id="SSF51445">
    <property type="entry name" value="(Trans)glycosidases"/>
    <property type="match status" value="1"/>
</dbReference>
<reference evidence="5 6" key="1">
    <citation type="submission" date="2021-03" db="EMBL/GenBank/DDBJ databases">
        <title>Genomic Encyclopedia of Type Strains, Phase IV (KMG-IV): sequencing the most valuable type-strain genomes for metagenomic binning, comparative biology and taxonomic classification.</title>
        <authorList>
            <person name="Goeker M."/>
        </authorList>
    </citation>
    <scope>NUCLEOTIDE SEQUENCE [LARGE SCALE GENOMIC DNA]</scope>
    <source>
        <strain evidence="5 6">DSM 6139</strain>
    </source>
</reference>
<dbReference type="InterPro" id="IPR006047">
    <property type="entry name" value="GH13_cat_dom"/>
</dbReference>
<comment type="similarity">
    <text evidence="1">Belongs to the glycosyl hydrolase 13 family.</text>
</comment>
<evidence type="ECO:0000256" key="2">
    <source>
        <dbReference type="ARBA" id="ARBA00022801"/>
    </source>
</evidence>
<name>A0ABS4G1L5_9CLOT</name>
<dbReference type="Pfam" id="PF02903">
    <property type="entry name" value="Alpha-amylase_N"/>
    <property type="match status" value="1"/>
</dbReference>
<protein>
    <submittedName>
        <fullName evidence="5">Glycosidase</fullName>
    </submittedName>
</protein>
<dbReference type="InterPro" id="IPR017853">
    <property type="entry name" value="GH"/>
</dbReference>
<keyword evidence="2" id="KW-0378">Hydrolase</keyword>
<dbReference type="InterPro" id="IPR004185">
    <property type="entry name" value="Glyco_hydro_13_lg-like_dom"/>
</dbReference>
<dbReference type="InterPro" id="IPR013783">
    <property type="entry name" value="Ig-like_fold"/>
</dbReference>
<dbReference type="Gene3D" id="3.90.400.10">
    <property type="entry name" value="Oligo-1,6-glucosidase, Domain 2"/>
    <property type="match status" value="1"/>
</dbReference>
<dbReference type="SUPFAM" id="SSF81296">
    <property type="entry name" value="E set domains"/>
    <property type="match status" value="1"/>
</dbReference>
<dbReference type="CDD" id="cd11338">
    <property type="entry name" value="AmyAc_CMD"/>
    <property type="match status" value="1"/>
</dbReference>
<dbReference type="Proteomes" id="UP001519271">
    <property type="component" value="Unassembled WGS sequence"/>
</dbReference>
<organism evidence="5 6">
    <name type="scientific">Youngiibacter multivorans</name>
    <dbReference type="NCBI Taxonomy" id="937251"/>
    <lineage>
        <taxon>Bacteria</taxon>
        <taxon>Bacillati</taxon>
        <taxon>Bacillota</taxon>
        <taxon>Clostridia</taxon>
        <taxon>Eubacteriales</taxon>
        <taxon>Clostridiaceae</taxon>
        <taxon>Youngiibacter</taxon>
    </lineage>
</organism>
<dbReference type="EMBL" id="JAGGKC010000005">
    <property type="protein sequence ID" value="MBP1918396.1"/>
    <property type="molecule type" value="Genomic_DNA"/>
</dbReference>
<feature type="domain" description="Glycosyl hydrolase family 13 catalytic" evidence="4">
    <location>
        <begin position="136"/>
        <end position="493"/>
    </location>
</feature>
<dbReference type="PANTHER" id="PTHR10357:SF210">
    <property type="entry name" value="MALTODEXTRIN GLUCOSIDASE"/>
    <property type="match status" value="1"/>
</dbReference>
<dbReference type="SMART" id="SM00642">
    <property type="entry name" value="Aamy"/>
    <property type="match status" value="1"/>
</dbReference>
<sequence length="576" mass="66632">MNRHAILHIPDTPYAYPSGKDSLTLRLRAASGDKAEVIVKYKDRYDWTGKFREQPMEHFASNSLFEWFECKVSLPRNRYRYYFEIRDHRGVKLWLDERGLKSDEENMEAAAFQYAYIGESDVYRESDWLQESVVYQVFPDRFENGNSENDPEGTLKWGMKPTAKNMFGGDLKGITERLDHIRELGADLLYLTPIFSSSSNHKYNTMDYYSVDKSFGSMDDVRELVEKCHNLGIRVVFDAVFNHSGSDFFAFRDILENQRDSKYANWYHLDGFPVTTGKTNYYTFADSIPSMPKFNISNPEVREYLIEVGKFWVREMGIDGWRLDVCDEVDHSFWKDFRKAVKSANPDAVIIGEIMHEASSFLKGDELDSIMNYPFKGACVDFFAKRSIDAEMFSGILASSRAMYMDQINRQMWNLLGSHDTKRFLTEASEDKNRLRLAAAFQFLYIGVPYIYYGDEIGMAGGKDPLCRGCMVWDEEKQDRELLGFFRSLIRIRKENPALIRGDLRIEFGKGGIVAFSRIYGNDRILAVFNNSDLKKRLRKGIPSKVINLFTGDTMELKGSVVIEPMSFLALKVMED</sequence>
<dbReference type="PANTHER" id="PTHR10357">
    <property type="entry name" value="ALPHA-AMYLASE FAMILY MEMBER"/>
    <property type="match status" value="1"/>
</dbReference>
<dbReference type="Gene3D" id="3.20.20.80">
    <property type="entry name" value="Glycosidases"/>
    <property type="match status" value="1"/>
</dbReference>
<dbReference type="RefSeq" id="WP_209458631.1">
    <property type="nucleotide sequence ID" value="NZ_JAGGKC010000005.1"/>
</dbReference>
<gene>
    <name evidence="5" type="ORF">J2Z34_000868</name>
</gene>